<organism evidence="1 2">
    <name type="scientific">Xylanibacter ruminicola</name>
    <name type="common">Prevotella ruminicola</name>
    <dbReference type="NCBI Taxonomy" id="839"/>
    <lineage>
        <taxon>Bacteria</taxon>
        <taxon>Pseudomonadati</taxon>
        <taxon>Bacteroidota</taxon>
        <taxon>Bacteroidia</taxon>
        <taxon>Bacteroidales</taxon>
        <taxon>Prevotellaceae</taxon>
        <taxon>Xylanibacter</taxon>
    </lineage>
</organism>
<reference evidence="1 2" key="1">
    <citation type="submission" date="2016-10" db="EMBL/GenBank/DDBJ databases">
        <authorList>
            <person name="de Groot N.N."/>
        </authorList>
    </citation>
    <scope>NUCLEOTIDE SEQUENCE [LARGE SCALE GENOMIC DNA]</scope>
    <source>
        <strain evidence="1 2">D31d</strain>
    </source>
</reference>
<evidence type="ECO:0000313" key="2">
    <source>
        <dbReference type="Proteomes" id="UP000182257"/>
    </source>
</evidence>
<evidence type="ECO:0000313" key="1">
    <source>
        <dbReference type="EMBL" id="SEA11047.1"/>
    </source>
</evidence>
<dbReference type="SUPFAM" id="SSF55961">
    <property type="entry name" value="Bet v1-like"/>
    <property type="match status" value="1"/>
</dbReference>
<evidence type="ECO:0008006" key="3">
    <source>
        <dbReference type="Google" id="ProtNLM"/>
    </source>
</evidence>
<sequence>MGLFGGESKFESSVKLVPYSQQAVYNNISDLTNLEKVRDRVPEDKVQGFSFDADTVTINVAPVGELKLRICDREEPKCVKFETVQSPVPFNVWVQVLPVDENSSKMKVTVKAELNPFIKSMVEKPLQEGVEKIADALAMVHYE</sequence>
<dbReference type="AlphaFoldDB" id="A0A1H3YHL4"/>
<protein>
    <recommendedName>
        <fullName evidence="3">Polyketide cyclase / dehydrase and lipid transport</fullName>
    </recommendedName>
</protein>
<name>A0A1H3YHL4_XYLRU</name>
<dbReference type="RefSeq" id="WP_074760220.1">
    <property type="nucleotide sequence ID" value="NZ_FNRF01000001.1"/>
</dbReference>
<accession>A0A1H3YHL4</accession>
<dbReference type="Proteomes" id="UP000182257">
    <property type="component" value="Unassembled WGS sequence"/>
</dbReference>
<proteinExistence type="predicted"/>
<dbReference type="EMBL" id="FNRF01000001">
    <property type="protein sequence ID" value="SEA11047.1"/>
    <property type="molecule type" value="Genomic_DNA"/>
</dbReference>
<gene>
    <name evidence="1" type="ORF">SAMN05216462_0660</name>
</gene>